<gene>
    <name evidence="1" type="ORF">LAESUDRAFT_643395</name>
</gene>
<dbReference type="AlphaFoldDB" id="A0A165GYA9"/>
<evidence type="ECO:0000313" key="2">
    <source>
        <dbReference type="Proteomes" id="UP000076871"/>
    </source>
</evidence>
<dbReference type="GeneID" id="63820816"/>
<evidence type="ECO:0000313" key="1">
    <source>
        <dbReference type="EMBL" id="KZT10995.1"/>
    </source>
</evidence>
<accession>A0A165GYA9</accession>
<feature type="non-terminal residue" evidence="1">
    <location>
        <position position="1"/>
    </location>
</feature>
<dbReference type="RefSeq" id="XP_040768735.1">
    <property type="nucleotide sequence ID" value="XM_040903786.1"/>
</dbReference>
<name>A0A165GYA9_9APHY</name>
<sequence length="237" mass="26513">QAQKPKPGCSIALSPLRPDVPAAQRLVLWCTPYNIKQQSRFASSLSSKHLFTLFSCLLSSVERKMRSNYGAGLLRFNQFCDSLHIPESTRMPVSDYLLAALLAEWQSRTVRYTVDTWLADLHFWHTIHGAPWLGGDMVKTACKAISKAVPAISHRPKRPPVTLEHMHALRNGLDLSNTFDVAVYACACMAFWSVCHLGEVVVPSATSFDPEQHMSRERQLLIHPLPGGSHYATLHIL</sequence>
<dbReference type="InParanoid" id="A0A165GYA9"/>
<keyword evidence="2" id="KW-1185">Reference proteome</keyword>
<protein>
    <submittedName>
        <fullName evidence="1">Uncharacterized protein</fullName>
    </submittedName>
</protein>
<organism evidence="1 2">
    <name type="scientific">Laetiporus sulphureus 93-53</name>
    <dbReference type="NCBI Taxonomy" id="1314785"/>
    <lineage>
        <taxon>Eukaryota</taxon>
        <taxon>Fungi</taxon>
        <taxon>Dikarya</taxon>
        <taxon>Basidiomycota</taxon>
        <taxon>Agaricomycotina</taxon>
        <taxon>Agaricomycetes</taxon>
        <taxon>Polyporales</taxon>
        <taxon>Laetiporus</taxon>
    </lineage>
</organism>
<proteinExistence type="predicted"/>
<dbReference type="OrthoDB" id="3263117at2759"/>
<dbReference type="STRING" id="1314785.A0A165GYA9"/>
<reference evidence="1 2" key="1">
    <citation type="journal article" date="2016" name="Mol. Biol. Evol.">
        <title>Comparative Genomics of Early-Diverging Mushroom-Forming Fungi Provides Insights into the Origins of Lignocellulose Decay Capabilities.</title>
        <authorList>
            <person name="Nagy L.G."/>
            <person name="Riley R."/>
            <person name="Tritt A."/>
            <person name="Adam C."/>
            <person name="Daum C."/>
            <person name="Floudas D."/>
            <person name="Sun H."/>
            <person name="Yadav J.S."/>
            <person name="Pangilinan J."/>
            <person name="Larsson K.H."/>
            <person name="Matsuura K."/>
            <person name="Barry K."/>
            <person name="Labutti K."/>
            <person name="Kuo R."/>
            <person name="Ohm R.A."/>
            <person name="Bhattacharya S.S."/>
            <person name="Shirouzu T."/>
            <person name="Yoshinaga Y."/>
            <person name="Martin F.M."/>
            <person name="Grigoriev I.V."/>
            <person name="Hibbett D.S."/>
        </authorList>
    </citation>
    <scope>NUCLEOTIDE SEQUENCE [LARGE SCALE GENOMIC DNA]</scope>
    <source>
        <strain evidence="1 2">93-53</strain>
    </source>
</reference>
<dbReference type="Proteomes" id="UP000076871">
    <property type="component" value="Unassembled WGS sequence"/>
</dbReference>
<dbReference type="EMBL" id="KV427608">
    <property type="protein sequence ID" value="KZT10995.1"/>
    <property type="molecule type" value="Genomic_DNA"/>
</dbReference>